<dbReference type="OrthoDB" id="9797304at2"/>
<dbReference type="GO" id="GO:0000156">
    <property type="term" value="F:phosphorelay response regulator activity"/>
    <property type="evidence" value="ECO:0007669"/>
    <property type="project" value="TreeGrafter"/>
</dbReference>
<dbReference type="EC" id="2.7.13.3" evidence="3"/>
<dbReference type="SMART" id="SM00388">
    <property type="entry name" value="HisKA"/>
    <property type="match status" value="1"/>
</dbReference>
<dbReference type="PANTHER" id="PTHR42878">
    <property type="entry name" value="TWO-COMPONENT HISTIDINE KINASE"/>
    <property type="match status" value="1"/>
</dbReference>
<dbReference type="Pfam" id="PF13188">
    <property type="entry name" value="PAS_8"/>
    <property type="match status" value="2"/>
</dbReference>
<dbReference type="RefSeq" id="WP_119831675.1">
    <property type="nucleotide sequence ID" value="NZ_QYUL01000002.1"/>
</dbReference>
<feature type="domain" description="Histidine kinase" evidence="13">
    <location>
        <begin position="583"/>
        <end position="785"/>
    </location>
</feature>
<dbReference type="SUPFAM" id="SSF55874">
    <property type="entry name" value="ATPase domain of HSP90 chaperone/DNA topoisomerase II/histidine kinase"/>
    <property type="match status" value="1"/>
</dbReference>
<evidence type="ECO:0000256" key="3">
    <source>
        <dbReference type="ARBA" id="ARBA00012438"/>
    </source>
</evidence>
<reference evidence="14 15" key="1">
    <citation type="submission" date="2018-09" db="EMBL/GenBank/DDBJ databases">
        <authorList>
            <person name="Zhu H."/>
        </authorList>
    </citation>
    <scope>NUCLEOTIDE SEQUENCE [LARGE SCALE GENOMIC DNA]</scope>
    <source>
        <strain evidence="14 15">K2W22B-5</strain>
    </source>
</reference>
<comment type="caution">
    <text evidence="14">The sequence shown here is derived from an EMBL/GenBank/DDBJ whole genome shotgun (WGS) entry which is preliminary data.</text>
</comment>
<keyword evidence="7 14" id="KW-0418">Kinase</keyword>
<evidence type="ECO:0000256" key="4">
    <source>
        <dbReference type="ARBA" id="ARBA00022679"/>
    </source>
</evidence>
<proteinExistence type="predicted"/>
<dbReference type="InterPro" id="IPR000014">
    <property type="entry name" value="PAS"/>
</dbReference>
<dbReference type="GO" id="GO:0030295">
    <property type="term" value="F:protein kinase activator activity"/>
    <property type="evidence" value="ECO:0007669"/>
    <property type="project" value="TreeGrafter"/>
</dbReference>
<dbReference type="InterPro" id="IPR003661">
    <property type="entry name" value="HisK_dim/P_dom"/>
</dbReference>
<dbReference type="Gene3D" id="3.30.450.20">
    <property type="entry name" value="PAS domain"/>
    <property type="match status" value="2"/>
</dbReference>
<dbReference type="GO" id="GO:0016020">
    <property type="term" value="C:membrane"/>
    <property type="evidence" value="ECO:0007669"/>
    <property type="project" value="UniProtKB-SubCell"/>
</dbReference>
<dbReference type="InterPro" id="IPR050351">
    <property type="entry name" value="BphY/WalK/GraS-like"/>
</dbReference>
<evidence type="ECO:0000256" key="9">
    <source>
        <dbReference type="ARBA" id="ARBA00022989"/>
    </source>
</evidence>
<feature type="compositionally biased region" description="Low complexity" evidence="12">
    <location>
        <begin position="487"/>
        <end position="499"/>
    </location>
</feature>
<comment type="subcellular location">
    <subcellularLocation>
        <location evidence="2">Membrane</location>
        <topology evidence="2">Multi-pass membrane protein</topology>
    </subcellularLocation>
</comment>
<protein>
    <recommendedName>
        <fullName evidence="3">histidine kinase</fullName>
        <ecNumber evidence="3">2.7.13.3</ecNumber>
    </recommendedName>
</protein>
<keyword evidence="5" id="KW-0812">Transmembrane</keyword>
<sequence>MADVAGLGGWFWNRANRRRAAEQDAMARDAAARLAADHAGQLAAAQLEASPWPWCAWSAAGEGRLSAEAGALLGIDHADALTQTLNAPDLPDALVALRRDGTPFRCVAQTTDGRSLALTGRRGGADAASWSVVWIEDVTATAAATNAAREQDAARAAAETALADLRAAVDALPIPVWLRDGALNLSWCNRAYARAVDASPAAALAERSELAPGGAGRALAERARGGGFAQSARFPIVIGTERRLLDVTEAPLSASHPAAAGGGVQLVGYALDQTPLEEARDELSRHLAAHAEVLERLGSAIAIFGADTRLKFFNQAYARLWNLDEGWLRGEPTNAEVLEELRSRRRLPEYADYQTFKRERLTRYTHLIEPVEELLHLPDGTTLRHMAAPHPLGGLITILEDVTNTLALESSYNTLMAVQRETLDNLAEGIAVFGGDGRLKLFNPAFARVWDLHDEDLQGEPHIADVIERMRPLLHAASSDDRDPALADGPDGSDSALDGAADEDWEALKDELIGATLERAVRSGRVERSDGSVVEFSTLPLPDGAVLNSYLDVTDGARLEQALRASNAALEAADQLKGEFVASVSHHLRAPLTGIVGLAESLTAPASGGLSAAQAACVQGVLDTAKRALDLIGDAAGLTSLGVGVTTLERGTVDIAELLDGVAGLTREWARRAGLRLELHAPARLGSVEGDGKRLKQALFTLVVAAIRHPPPDRRIRLSGQRADDRVILAVSAAAQPPGDAAPAATVVSALSLARNVAELHGGRLESGDGGGRGALVRCVLPLRAAVNGARG</sequence>
<accession>A0A418VWQ5</accession>
<evidence type="ECO:0000259" key="13">
    <source>
        <dbReference type="PROSITE" id="PS50109"/>
    </source>
</evidence>
<comment type="catalytic activity">
    <reaction evidence="1">
        <text>ATP + protein L-histidine = ADP + protein N-phospho-L-histidine.</text>
        <dbReference type="EC" id="2.7.13.3"/>
    </reaction>
</comment>
<keyword evidence="4" id="KW-0808">Transferase</keyword>
<dbReference type="InterPro" id="IPR005467">
    <property type="entry name" value="His_kinase_dom"/>
</dbReference>
<gene>
    <name evidence="14" type="ORF">D3877_15700</name>
</gene>
<feature type="region of interest" description="Disordered" evidence="12">
    <location>
        <begin position="478"/>
        <end position="499"/>
    </location>
</feature>
<dbReference type="Pfam" id="PF00512">
    <property type="entry name" value="HisKA"/>
    <property type="match status" value="1"/>
</dbReference>
<dbReference type="EMBL" id="QYUL01000002">
    <property type="protein sequence ID" value="RJF81581.1"/>
    <property type="molecule type" value="Genomic_DNA"/>
</dbReference>
<dbReference type="InterPro" id="IPR036890">
    <property type="entry name" value="HATPase_C_sf"/>
</dbReference>
<dbReference type="SMART" id="SM00091">
    <property type="entry name" value="PAS"/>
    <property type="match status" value="3"/>
</dbReference>
<evidence type="ECO:0000256" key="6">
    <source>
        <dbReference type="ARBA" id="ARBA00022741"/>
    </source>
</evidence>
<dbReference type="SUPFAM" id="SSF55785">
    <property type="entry name" value="PYP-like sensor domain (PAS domain)"/>
    <property type="match status" value="2"/>
</dbReference>
<organism evidence="14 15">
    <name type="scientific">Azospirillum cavernae</name>
    <dbReference type="NCBI Taxonomy" id="2320860"/>
    <lineage>
        <taxon>Bacteria</taxon>
        <taxon>Pseudomonadati</taxon>
        <taxon>Pseudomonadota</taxon>
        <taxon>Alphaproteobacteria</taxon>
        <taxon>Rhodospirillales</taxon>
        <taxon>Azospirillaceae</taxon>
        <taxon>Azospirillum</taxon>
    </lineage>
</organism>
<keyword evidence="15" id="KW-1185">Reference proteome</keyword>
<dbReference type="Pfam" id="PF12860">
    <property type="entry name" value="PAS_7"/>
    <property type="match status" value="1"/>
</dbReference>
<evidence type="ECO:0000256" key="2">
    <source>
        <dbReference type="ARBA" id="ARBA00004141"/>
    </source>
</evidence>
<evidence type="ECO:0000256" key="1">
    <source>
        <dbReference type="ARBA" id="ARBA00000085"/>
    </source>
</evidence>
<dbReference type="CDD" id="cd00082">
    <property type="entry name" value="HisKA"/>
    <property type="match status" value="1"/>
</dbReference>
<dbReference type="Gene3D" id="1.10.287.130">
    <property type="match status" value="1"/>
</dbReference>
<dbReference type="PROSITE" id="PS50109">
    <property type="entry name" value="HIS_KIN"/>
    <property type="match status" value="1"/>
</dbReference>
<evidence type="ECO:0000313" key="14">
    <source>
        <dbReference type="EMBL" id="RJF81581.1"/>
    </source>
</evidence>
<keyword evidence="6" id="KW-0547">Nucleotide-binding</keyword>
<keyword evidence="8" id="KW-0067">ATP-binding</keyword>
<dbReference type="PANTHER" id="PTHR42878:SF7">
    <property type="entry name" value="SENSOR HISTIDINE KINASE GLRK"/>
    <property type="match status" value="1"/>
</dbReference>
<name>A0A418VWQ5_9PROT</name>
<evidence type="ECO:0000256" key="7">
    <source>
        <dbReference type="ARBA" id="ARBA00022777"/>
    </source>
</evidence>
<keyword evidence="10" id="KW-0902">Two-component regulatory system</keyword>
<dbReference type="GO" id="GO:0005524">
    <property type="term" value="F:ATP binding"/>
    <property type="evidence" value="ECO:0007669"/>
    <property type="project" value="UniProtKB-KW"/>
</dbReference>
<keyword evidence="9" id="KW-1133">Transmembrane helix</keyword>
<dbReference type="AlphaFoldDB" id="A0A418VWQ5"/>
<evidence type="ECO:0000256" key="11">
    <source>
        <dbReference type="ARBA" id="ARBA00023136"/>
    </source>
</evidence>
<evidence type="ECO:0000256" key="5">
    <source>
        <dbReference type="ARBA" id="ARBA00022692"/>
    </source>
</evidence>
<dbReference type="Gene3D" id="3.30.565.10">
    <property type="entry name" value="Histidine kinase-like ATPase, C-terminal domain"/>
    <property type="match status" value="1"/>
</dbReference>
<evidence type="ECO:0000256" key="12">
    <source>
        <dbReference type="SAM" id="MobiDB-lite"/>
    </source>
</evidence>
<evidence type="ECO:0000313" key="15">
    <source>
        <dbReference type="Proteomes" id="UP000283458"/>
    </source>
</evidence>
<evidence type="ECO:0000256" key="10">
    <source>
        <dbReference type="ARBA" id="ARBA00023012"/>
    </source>
</evidence>
<dbReference type="GO" id="GO:0000155">
    <property type="term" value="F:phosphorelay sensor kinase activity"/>
    <property type="evidence" value="ECO:0007669"/>
    <property type="project" value="InterPro"/>
</dbReference>
<keyword evidence="11" id="KW-0472">Membrane</keyword>
<dbReference type="Proteomes" id="UP000283458">
    <property type="component" value="Unassembled WGS sequence"/>
</dbReference>
<dbReference type="InterPro" id="IPR036097">
    <property type="entry name" value="HisK_dim/P_sf"/>
</dbReference>
<dbReference type="InterPro" id="IPR035965">
    <property type="entry name" value="PAS-like_dom_sf"/>
</dbReference>
<dbReference type="SUPFAM" id="SSF47384">
    <property type="entry name" value="Homodimeric domain of signal transducing histidine kinase"/>
    <property type="match status" value="1"/>
</dbReference>
<evidence type="ECO:0000256" key="8">
    <source>
        <dbReference type="ARBA" id="ARBA00022840"/>
    </source>
</evidence>
<dbReference type="GO" id="GO:0007234">
    <property type="term" value="P:osmosensory signaling via phosphorelay pathway"/>
    <property type="evidence" value="ECO:0007669"/>
    <property type="project" value="TreeGrafter"/>
</dbReference>